<evidence type="ECO:0000313" key="2">
    <source>
        <dbReference type="Proteomes" id="UP000755585"/>
    </source>
</evidence>
<comment type="caution">
    <text evidence="1">The sequence shown here is derived from an EMBL/GenBank/DDBJ whole genome shotgun (WGS) entry which is preliminary data.</text>
</comment>
<gene>
    <name evidence="1" type="ORF">JOF29_000419</name>
</gene>
<keyword evidence="2" id="KW-1185">Reference proteome</keyword>
<proteinExistence type="predicted"/>
<accession>A0ABS4UCG9</accession>
<dbReference type="Proteomes" id="UP000755585">
    <property type="component" value="Unassembled WGS sequence"/>
</dbReference>
<dbReference type="GO" id="GO:0003677">
    <property type="term" value="F:DNA binding"/>
    <property type="evidence" value="ECO:0007669"/>
    <property type="project" value="UniProtKB-KW"/>
</dbReference>
<reference evidence="1 2" key="1">
    <citation type="submission" date="2021-03" db="EMBL/GenBank/DDBJ databases">
        <title>Sequencing the genomes of 1000 actinobacteria strains.</title>
        <authorList>
            <person name="Klenk H.-P."/>
        </authorList>
    </citation>
    <scope>NUCLEOTIDE SEQUENCE [LARGE SCALE GENOMIC DNA]</scope>
    <source>
        <strain evidence="1 2">DSM 18824</strain>
    </source>
</reference>
<keyword evidence="1" id="KW-0238">DNA-binding</keyword>
<evidence type="ECO:0000313" key="1">
    <source>
        <dbReference type="EMBL" id="MBP2349336.1"/>
    </source>
</evidence>
<organism evidence="1 2">
    <name type="scientific">Kribbella aluminosa</name>
    <dbReference type="NCBI Taxonomy" id="416017"/>
    <lineage>
        <taxon>Bacteria</taxon>
        <taxon>Bacillati</taxon>
        <taxon>Actinomycetota</taxon>
        <taxon>Actinomycetes</taxon>
        <taxon>Propionibacteriales</taxon>
        <taxon>Kribbellaceae</taxon>
        <taxon>Kribbella</taxon>
    </lineage>
</organism>
<protein>
    <submittedName>
        <fullName evidence="1">DNA-binding transcriptional ArsR family regulator</fullName>
    </submittedName>
</protein>
<sequence>MSEAWAARTELTAILITVPELAAYTNRWRAVSHSSARPRVPLTELGLWRENVEGVWRRFGAVQLGCATS</sequence>
<dbReference type="RefSeq" id="WP_209692519.1">
    <property type="nucleotide sequence ID" value="NZ_BAAAVU010000028.1"/>
</dbReference>
<dbReference type="EMBL" id="JAGINT010000001">
    <property type="protein sequence ID" value="MBP2349336.1"/>
    <property type="molecule type" value="Genomic_DNA"/>
</dbReference>
<name>A0ABS4UCG9_9ACTN</name>